<organism evidence="6 7">
    <name type="scientific">Burkholderia ambifaria IOP40-10</name>
    <dbReference type="NCBI Taxonomy" id="396596"/>
    <lineage>
        <taxon>Bacteria</taxon>
        <taxon>Pseudomonadati</taxon>
        <taxon>Pseudomonadota</taxon>
        <taxon>Betaproteobacteria</taxon>
        <taxon>Burkholderiales</taxon>
        <taxon>Burkholderiaceae</taxon>
        <taxon>Burkholderia</taxon>
        <taxon>Burkholderia cepacia complex</taxon>
    </lineage>
</organism>
<reference evidence="6 7" key="1">
    <citation type="submission" date="2008-03" db="EMBL/GenBank/DDBJ databases">
        <title>Sequencing of the draft genome and assembly of Burkholderia ambifaria IOP40-10.</title>
        <authorList>
            <consortium name="US DOE Joint Genome Institute (JGI-PGF)"/>
            <person name="Copeland A."/>
            <person name="Lucas S."/>
            <person name="Lapidus A."/>
            <person name="Glavina del Rio T."/>
            <person name="Dalin E."/>
            <person name="Tice H."/>
            <person name="Bruce D."/>
            <person name="Goodwin L."/>
            <person name="Pitluck S."/>
            <person name="Larimer F."/>
            <person name="Land M.L."/>
            <person name="Hauser L."/>
            <person name="Tiedje J."/>
            <person name="Richardson P."/>
        </authorList>
    </citation>
    <scope>NUCLEOTIDE SEQUENCE [LARGE SCALE GENOMIC DNA]</scope>
    <source>
        <strain evidence="6 7">IOP40-10</strain>
    </source>
</reference>
<evidence type="ECO:0000256" key="2">
    <source>
        <dbReference type="ARBA" id="ARBA00023015"/>
    </source>
</evidence>
<dbReference type="RefSeq" id="WP_006749725.1">
    <property type="nucleotide sequence ID" value="NZ_ABLC01000005.1"/>
</dbReference>
<evidence type="ECO:0000313" key="6">
    <source>
        <dbReference type="EMBL" id="EDT05921.1"/>
    </source>
</evidence>
<dbReference type="Gene3D" id="3.40.190.290">
    <property type="match status" value="1"/>
</dbReference>
<dbReference type="PANTHER" id="PTHR30537:SF30">
    <property type="entry name" value="TRANSCRIPTIONAL REGULATOR-RELATED"/>
    <property type="match status" value="1"/>
</dbReference>
<keyword evidence="2" id="KW-0805">Transcription regulation</keyword>
<gene>
    <name evidence="6" type="ORF">BamIOP4010DRAFT_0508</name>
</gene>
<dbReference type="InterPro" id="IPR036388">
    <property type="entry name" value="WH-like_DNA-bd_sf"/>
</dbReference>
<dbReference type="EMBL" id="ABLC01000005">
    <property type="protein sequence ID" value="EDT05921.1"/>
    <property type="molecule type" value="Genomic_DNA"/>
</dbReference>
<comment type="caution">
    <text evidence="6">The sequence shown here is derived from an EMBL/GenBank/DDBJ whole genome shotgun (WGS) entry which is preliminary data.</text>
</comment>
<accession>B1F8Z9</accession>
<dbReference type="InterPro" id="IPR005119">
    <property type="entry name" value="LysR_subst-bd"/>
</dbReference>
<keyword evidence="4" id="KW-0804">Transcription</keyword>
<dbReference type="InterPro" id="IPR036390">
    <property type="entry name" value="WH_DNA-bd_sf"/>
</dbReference>
<dbReference type="GO" id="GO:0006351">
    <property type="term" value="P:DNA-templated transcription"/>
    <property type="evidence" value="ECO:0007669"/>
    <property type="project" value="TreeGrafter"/>
</dbReference>
<dbReference type="Gene3D" id="1.10.10.10">
    <property type="entry name" value="Winged helix-like DNA-binding domain superfamily/Winged helix DNA-binding domain"/>
    <property type="match status" value="1"/>
</dbReference>
<feature type="domain" description="HTH lysR-type" evidence="5">
    <location>
        <begin position="5"/>
        <end position="62"/>
    </location>
</feature>
<dbReference type="Proteomes" id="UP000005463">
    <property type="component" value="Unassembled WGS sequence"/>
</dbReference>
<comment type="similarity">
    <text evidence="1">Belongs to the LysR transcriptional regulatory family.</text>
</comment>
<dbReference type="PANTHER" id="PTHR30537">
    <property type="entry name" value="HTH-TYPE TRANSCRIPTIONAL REGULATOR"/>
    <property type="match status" value="1"/>
</dbReference>
<proteinExistence type="inferred from homology"/>
<dbReference type="CDD" id="cd08422">
    <property type="entry name" value="PBP2_CrgA_like"/>
    <property type="match status" value="1"/>
</dbReference>
<evidence type="ECO:0000256" key="3">
    <source>
        <dbReference type="ARBA" id="ARBA00023125"/>
    </source>
</evidence>
<protein>
    <submittedName>
        <fullName evidence="6">Transcriptional regulator, LysR family</fullName>
    </submittedName>
</protein>
<dbReference type="PATRIC" id="fig|396596.7.peg.7445"/>
<evidence type="ECO:0000313" key="7">
    <source>
        <dbReference type="Proteomes" id="UP000005463"/>
    </source>
</evidence>
<dbReference type="GO" id="GO:0043565">
    <property type="term" value="F:sequence-specific DNA binding"/>
    <property type="evidence" value="ECO:0007669"/>
    <property type="project" value="TreeGrafter"/>
</dbReference>
<dbReference type="Pfam" id="PF03466">
    <property type="entry name" value="LysR_substrate"/>
    <property type="match status" value="1"/>
</dbReference>
<dbReference type="InterPro" id="IPR058163">
    <property type="entry name" value="LysR-type_TF_proteobact-type"/>
</dbReference>
<evidence type="ECO:0000259" key="5">
    <source>
        <dbReference type="PROSITE" id="PS50931"/>
    </source>
</evidence>
<sequence>MRNLDILTAMRVFVRVVECGSISEAARGLGMGQSTVSERLDRLERHLGLPLLFRHARRLACTDDGQVFYERSKTAIELTEIALGVGRERHDVRGIFKLAAPQAFGEIVLPGIVVEIRKQYPELSVELFLEDAVVDPATAGVDLSLRLERPGGAPPDSYYLGHVHRTLVASPAYLGQHAPISEPSALTDHPFIRARGIYNARAIELIGADSAMVQVPINVAFSVNHWRPAREQLIAGFGIGILEPRVCAEAIADGRLQRILPEYNVPGLDLYAVLPVARPTPPKTRAILSIIEECLPRQLEQARP</sequence>
<dbReference type="AlphaFoldDB" id="B1F8Z9"/>
<evidence type="ECO:0000256" key="4">
    <source>
        <dbReference type="ARBA" id="ARBA00023163"/>
    </source>
</evidence>
<dbReference type="GO" id="GO:0003700">
    <property type="term" value="F:DNA-binding transcription factor activity"/>
    <property type="evidence" value="ECO:0007669"/>
    <property type="project" value="InterPro"/>
</dbReference>
<keyword evidence="3" id="KW-0238">DNA-binding</keyword>
<name>B1F8Z9_9BURK</name>
<dbReference type="Pfam" id="PF00126">
    <property type="entry name" value="HTH_1"/>
    <property type="match status" value="1"/>
</dbReference>
<dbReference type="PROSITE" id="PS50931">
    <property type="entry name" value="HTH_LYSR"/>
    <property type="match status" value="1"/>
</dbReference>
<dbReference type="InterPro" id="IPR000847">
    <property type="entry name" value="LysR_HTH_N"/>
</dbReference>
<dbReference type="SUPFAM" id="SSF46785">
    <property type="entry name" value="Winged helix' DNA-binding domain"/>
    <property type="match status" value="1"/>
</dbReference>
<evidence type="ECO:0000256" key="1">
    <source>
        <dbReference type="ARBA" id="ARBA00009437"/>
    </source>
</evidence>
<dbReference type="FunFam" id="1.10.10.10:FF:000001">
    <property type="entry name" value="LysR family transcriptional regulator"/>
    <property type="match status" value="1"/>
</dbReference>
<dbReference type="SUPFAM" id="SSF53850">
    <property type="entry name" value="Periplasmic binding protein-like II"/>
    <property type="match status" value="1"/>
</dbReference>